<keyword evidence="13" id="KW-1185">Reference proteome</keyword>
<name>A0ABR4XQE6_9LACO</name>
<dbReference type="EC" id="5.3.1.8" evidence="4"/>
<evidence type="ECO:0000259" key="11">
    <source>
        <dbReference type="Pfam" id="PF21621"/>
    </source>
</evidence>
<reference evidence="12 13" key="1">
    <citation type="journal article" date="2014" name="Antonie Van Leeuwenhoek">
        <title>Oenococcus alcoholitolerans sp. nov., a lactic acid bacteria isolated from cachaca and ethanol fermentation processes.</title>
        <authorList>
            <person name="Badotti F."/>
            <person name="Moreira A.P."/>
            <person name="Tonon L.A."/>
            <person name="de Lucena B.T."/>
            <person name="Gomes Fde C."/>
            <person name="Kruger R."/>
            <person name="Thompson C.C."/>
            <person name="de Morais M.A.Jr."/>
            <person name="Rosa C.A."/>
            <person name="Thompson F.L."/>
        </authorList>
    </citation>
    <scope>NUCLEOTIDE SEQUENCE [LARGE SCALE GENOMIC DNA]</scope>
    <source>
        <strain evidence="12 13">UFRJ-M7.2.18</strain>
    </source>
</reference>
<protein>
    <recommendedName>
        <fullName evidence="4">mannose-6-phosphate isomerase</fullName>
        <ecNumber evidence="4">5.3.1.8</ecNumber>
    </recommendedName>
    <alternativeName>
        <fullName evidence="8">Phosphohexomutase</fullName>
    </alternativeName>
    <alternativeName>
        <fullName evidence="9">Phosphomannose isomerase</fullName>
    </alternativeName>
</protein>
<keyword evidence="7" id="KW-0413">Isomerase</keyword>
<dbReference type="PANTHER" id="PTHR42742:SF3">
    <property type="entry name" value="FRUCTOKINASE"/>
    <property type="match status" value="1"/>
</dbReference>
<evidence type="ECO:0000259" key="10">
    <source>
        <dbReference type="Pfam" id="PF20511"/>
    </source>
</evidence>
<dbReference type="InterPro" id="IPR001250">
    <property type="entry name" value="Man6P_Isoase-1"/>
</dbReference>
<comment type="caution">
    <text evidence="12">The sequence shown here is derived from an EMBL/GenBank/DDBJ whole genome shotgun (WGS) entry which is preliminary data.</text>
</comment>
<dbReference type="SUPFAM" id="SSF51182">
    <property type="entry name" value="RmlC-like cupins"/>
    <property type="match status" value="1"/>
</dbReference>
<dbReference type="InterPro" id="IPR046457">
    <property type="entry name" value="PMI_typeI_cat"/>
</dbReference>
<dbReference type="Gene3D" id="2.60.120.10">
    <property type="entry name" value="Jelly Rolls"/>
    <property type="match status" value="2"/>
</dbReference>
<evidence type="ECO:0000256" key="1">
    <source>
        <dbReference type="ARBA" id="ARBA00000757"/>
    </source>
</evidence>
<evidence type="ECO:0000256" key="2">
    <source>
        <dbReference type="ARBA" id="ARBA00001947"/>
    </source>
</evidence>
<feature type="non-terminal residue" evidence="12">
    <location>
        <position position="1"/>
    </location>
</feature>
<evidence type="ECO:0000313" key="13">
    <source>
        <dbReference type="Proteomes" id="UP000030023"/>
    </source>
</evidence>
<proteinExistence type="inferred from homology"/>
<feature type="domain" description="Phosphomannose isomerase type I catalytic" evidence="10">
    <location>
        <begin position="13"/>
        <end position="38"/>
    </location>
</feature>
<evidence type="ECO:0000256" key="7">
    <source>
        <dbReference type="ARBA" id="ARBA00023235"/>
    </source>
</evidence>
<dbReference type="EMBL" id="AXCV01000247">
    <property type="protein sequence ID" value="KGO31691.1"/>
    <property type="molecule type" value="Genomic_DNA"/>
</dbReference>
<dbReference type="Proteomes" id="UP000030023">
    <property type="component" value="Unassembled WGS sequence"/>
</dbReference>
<sequence>LEYLGILKPTNSSLTKIIDANKDLSIQVHPDNELAEKYEGELGKTECWYVLKANQNASLIYGHSAKNHDDLVNMISDKKWDRLLKKIPIKTGDFFYVPSGTVHAINAGTMVLETQQSSDTTYRLYDYDRIDPNTGNTRPLDLKKAIASISVPFVAPQINKKISNSDQSRTTEFLSGISPAYFDIWKWEIGSLTDFHHEKGSYTLVSIVDGEGTFLSDNFKKIIKKGEHFIIPAQIKKWQLDGKLTAIASEPLDQN</sequence>
<comment type="cofactor">
    <cofactor evidence="2">
        <name>Zn(2+)</name>
        <dbReference type="ChEBI" id="CHEBI:29105"/>
    </cofactor>
</comment>
<keyword evidence="6" id="KW-0862">Zinc</keyword>
<feature type="domain" description="Mannose-6-phosphate isomerase cupin" evidence="11">
    <location>
        <begin position="180"/>
        <end position="250"/>
    </location>
</feature>
<dbReference type="PANTHER" id="PTHR42742">
    <property type="entry name" value="TRANSCRIPTIONAL REPRESSOR MPRA"/>
    <property type="match status" value="1"/>
</dbReference>
<comment type="catalytic activity">
    <reaction evidence="1">
        <text>D-mannose 6-phosphate = D-fructose 6-phosphate</text>
        <dbReference type="Rhea" id="RHEA:12356"/>
        <dbReference type="ChEBI" id="CHEBI:58735"/>
        <dbReference type="ChEBI" id="CHEBI:61527"/>
        <dbReference type="EC" id="5.3.1.8"/>
    </reaction>
</comment>
<dbReference type="InterPro" id="IPR011051">
    <property type="entry name" value="RmlC_Cupin_sf"/>
</dbReference>
<dbReference type="InterPro" id="IPR049071">
    <property type="entry name" value="MPI_cupin_dom"/>
</dbReference>
<dbReference type="Pfam" id="PF21621">
    <property type="entry name" value="MPI_cupin_dom"/>
    <property type="match status" value="1"/>
</dbReference>
<evidence type="ECO:0000256" key="4">
    <source>
        <dbReference type="ARBA" id="ARBA00011956"/>
    </source>
</evidence>
<dbReference type="CDD" id="cd07010">
    <property type="entry name" value="cupin_PMI_type_I_N_bac"/>
    <property type="match status" value="1"/>
</dbReference>
<organism evidence="12 13">
    <name type="scientific">Oenococcus alcoholitolerans</name>
    <dbReference type="NCBI Taxonomy" id="931074"/>
    <lineage>
        <taxon>Bacteria</taxon>
        <taxon>Bacillati</taxon>
        <taxon>Bacillota</taxon>
        <taxon>Bacilli</taxon>
        <taxon>Lactobacillales</taxon>
        <taxon>Lactobacillaceae</taxon>
        <taxon>Oenococcus</taxon>
    </lineage>
</organism>
<evidence type="ECO:0000256" key="5">
    <source>
        <dbReference type="ARBA" id="ARBA00022723"/>
    </source>
</evidence>
<evidence type="ECO:0000256" key="6">
    <source>
        <dbReference type="ARBA" id="ARBA00022833"/>
    </source>
</evidence>
<evidence type="ECO:0000256" key="3">
    <source>
        <dbReference type="ARBA" id="ARBA00010772"/>
    </source>
</evidence>
<gene>
    <name evidence="12" type="ORF">Q757_05640</name>
</gene>
<dbReference type="InterPro" id="IPR014710">
    <property type="entry name" value="RmlC-like_jellyroll"/>
</dbReference>
<evidence type="ECO:0000256" key="8">
    <source>
        <dbReference type="ARBA" id="ARBA00029741"/>
    </source>
</evidence>
<evidence type="ECO:0000256" key="9">
    <source>
        <dbReference type="ARBA" id="ARBA00030762"/>
    </source>
</evidence>
<dbReference type="NCBIfam" id="TIGR00218">
    <property type="entry name" value="manA"/>
    <property type="match status" value="1"/>
</dbReference>
<comment type="similarity">
    <text evidence="3">Belongs to the mannose-6-phosphate isomerase type 1 family.</text>
</comment>
<accession>A0ABR4XQE6</accession>
<dbReference type="InterPro" id="IPR051804">
    <property type="entry name" value="Carb_Metab_Reg_Kinase/Isom"/>
</dbReference>
<dbReference type="Pfam" id="PF20511">
    <property type="entry name" value="PMI_typeI_cat"/>
    <property type="match status" value="1"/>
</dbReference>
<keyword evidence="5" id="KW-0479">Metal-binding</keyword>
<evidence type="ECO:0000313" key="12">
    <source>
        <dbReference type="EMBL" id="KGO31691.1"/>
    </source>
</evidence>